<keyword evidence="1" id="KW-0238">DNA-binding</keyword>
<evidence type="ECO:0000313" key="3">
    <source>
        <dbReference type="EMBL" id="TKT93616.1"/>
    </source>
</evidence>
<comment type="caution">
    <text evidence="3">The sequence shown here is derived from an EMBL/GenBank/DDBJ whole genome shotgun (WGS) entry which is preliminary data.</text>
</comment>
<dbReference type="Proteomes" id="UP000304900">
    <property type="component" value="Unassembled WGS sequence"/>
</dbReference>
<evidence type="ECO:0000259" key="2">
    <source>
        <dbReference type="Pfam" id="PF00440"/>
    </source>
</evidence>
<dbReference type="SUPFAM" id="SSF46689">
    <property type="entry name" value="Homeodomain-like"/>
    <property type="match status" value="1"/>
</dbReference>
<evidence type="ECO:0000313" key="4">
    <source>
        <dbReference type="Proteomes" id="UP000304900"/>
    </source>
</evidence>
<name>A0A4U6D9W5_9BACT</name>
<dbReference type="InterPro" id="IPR009057">
    <property type="entry name" value="Homeodomain-like_sf"/>
</dbReference>
<reference evidence="3 4" key="1">
    <citation type="submission" date="2019-05" db="EMBL/GenBank/DDBJ databases">
        <title>Dyadobacter AR-3-8 sp. nov., isolated from arctic soil.</title>
        <authorList>
            <person name="Chaudhary D.K."/>
        </authorList>
    </citation>
    <scope>NUCLEOTIDE SEQUENCE [LARGE SCALE GENOMIC DNA]</scope>
    <source>
        <strain evidence="3 4">AR-3-8</strain>
    </source>
</reference>
<evidence type="ECO:0000256" key="1">
    <source>
        <dbReference type="ARBA" id="ARBA00023125"/>
    </source>
</evidence>
<dbReference type="OrthoDB" id="9798857at2"/>
<gene>
    <name evidence="3" type="ORF">FDK13_06030</name>
</gene>
<dbReference type="Pfam" id="PF00440">
    <property type="entry name" value="TetR_N"/>
    <property type="match status" value="1"/>
</dbReference>
<keyword evidence="4" id="KW-1185">Reference proteome</keyword>
<accession>A0A4U6D9W5</accession>
<dbReference type="EMBL" id="SZVO01000002">
    <property type="protein sequence ID" value="TKT93616.1"/>
    <property type="molecule type" value="Genomic_DNA"/>
</dbReference>
<organism evidence="3 4">
    <name type="scientific">Dyadobacter frigoris</name>
    <dbReference type="NCBI Taxonomy" id="2576211"/>
    <lineage>
        <taxon>Bacteria</taxon>
        <taxon>Pseudomonadati</taxon>
        <taxon>Bacteroidota</taxon>
        <taxon>Cytophagia</taxon>
        <taxon>Cytophagales</taxon>
        <taxon>Spirosomataceae</taxon>
        <taxon>Dyadobacter</taxon>
    </lineage>
</organism>
<feature type="domain" description="HTH tetR-type" evidence="2">
    <location>
        <begin position="11"/>
        <end position="51"/>
    </location>
</feature>
<proteinExistence type="predicted"/>
<protein>
    <submittedName>
        <fullName evidence="3">TetR family transcriptional regulator</fullName>
    </submittedName>
</protein>
<dbReference type="Gene3D" id="1.10.357.10">
    <property type="entry name" value="Tetracycline Repressor, domain 2"/>
    <property type="match status" value="1"/>
</dbReference>
<dbReference type="InterPro" id="IPR001647">
    <property type="entry name" value="HTH_TetR"/>
</dbReference>
<sequence length="61" mass="6725">MKTGLRTRNFIIERTAPIFNKKGFAGTLLSDLMEAIGLIKGGIYGNFENKDSAGHPIQRIC</sequence>
<dbReference type="GO" id="GO:0003677">
    <property type="term" value="F:DNA binding"/>
    <property type="evidence" value="ECO:0007669"/>
    <property type="project" value="UniProtKB-KW"/>
</dbReference>
<dbReference type="AlphaFoldDB" id="A0A4U6D9W5"/>